<evidence type="ECO:0000313" key="3">
    <source>
        <dbReference type="Proteomes" id="UP001151760"/>
    </source>
</evidence>
<sequence>MPTEMELTLEQTQQGVSYEVSAKPCQYISCAETLSCSQTLEDSHGPSERYAQTLALPATLKSDRLSGNPVKKILLKLNLSDHRSIITGFEGYLKMVMEVPDSSWLTRSIPTCSYPTDKHKDIMKAQSMSVQKSLPHKRAKLQDGKEMCPPLVDDLAQMSQDHNVKYKLKEQSPPSIQEDQKIQHNIFTRESQEYELKTKDKA</sequence>
<dbReference type="Proteomes" id="UP001151760">
    <property type="component" value="Unassembled WGS sequence"/>
</dbReference>
<keyword evidence="3" id="KW-1185">Reference proteome</keyword>
<feature type="compositionally biased region" description="Polar residues" evidence="1">
    <location>
        <begin position="172"/>
        <end position="189"/>
    </location>
</feature>
<comment type="caution">
    <text evidence="2">The sequence shown here is derived from an EMBL/GenBank/DDBJ whole genome shotgun (WGS) entry which is preliminary data.</text>
</comment>
<feature type="compositionally biased region" description="Basic and acidic residues" evidence="1">
    <location>
        <begin position="190"/>
        <end position="202"/>
    </location>
</feature>
<proteinExistence type="predicted"/>
<evidence type="ECO:0000256" key="1">
    <source>
        <dbReference type="SAM" id="MobiDB-lite"/>
    </source>
</evidence>
<gene>
    <name evidence="2" type="ORF">Tco_0924247</name>
</gene>
<evidence type="ECO:0000313" key="2">
    <source>
        <dbReference type="EMBL" id="GJT33828.1"/>
    </source>
</evidence>
<reference evidence="2" key="2">
    <citation type="submission" date="2022-01" db="EMBL/GenBank/DDBJ databases">
        <authorList>
            <person name="Yamashiro T."/>
            <person name="Shiraishi A."/>
            <person name="Satake H."/>
            <person name="Nakayama K."/>
        </authorList>
    </citation>
    <scope>NUCLEOTIDE SEQUENCE</scope>
</reference>
<protein>
    <submittedName>
        <fullName evidence="2">Uncharacterized protein</fullName>
    </submittedName>
</protein>
<name>A0ABQ5D5H8_9ASTR</name>
<feature type="region of interest" description="Disordered" evidence="1">
    <location>
        <begin position="169"/>
        <end position="202"/>
    </location>
</feature>
<reference evidence="2" key="1">
    <citation type="journal article" date="2022" name="Int. J. Mol. Sci.">
        <title>Draft Genome of Tanacetum Coccineum: Genomic Comparison of Closely Related Tanacetum-Family Plants.</title>
        <authorList>
            <person name="Yamashiro T."/>
            <person name="Shiraishi A."/>
            <person name="Nakayama K."/>
            <person name="Satake H."/>
        </authorList>
    </citation>
    <scope>NUCLEOTIDE SEQUENCE</scope>
</reference>
<accession>A0ABQ5D5H8</accession>
<dbReference type="EMBL" id="BQNB010014911">
    <property type="protein sequence ID" value="GJT33828.1"/>
    <property type="molecule type" value="Genomic_DNA"/>
</dbReference>
<organism evidence="2 3">
    <name type="scientific">Tanacetum coccineum</name>
    <dbReference type="NCBI Taxonomy" id="301880"/>
    <lineage>
        <taxon>Eukaryota</taxon>
        <taxon>Viridiplantae</taxon>
        <taxon>Streptophyta</taxon>
        <taxon>Embryophyta</taxon>
        <taxon>Tracheophyta</taxon>
        <taxon>Spermatophyta</taxon>
        <taxon>Magnoliopsida</taxon>
        <taxon>eudicotyledons</taxon>
        <taxon>Gunneridae</taxon>
        <taxon>Pentapetalae</taxon>
        <taxon>asterids</taxon>
        <taxon>campanulids</taxon>
        <taxon>Asterales</taxon>
        <taxon>Asteraceae</taxon>
        <taxon>Asteroideae</taxon>
        <taxon>Anthemideae</taxon>
        <taxon>Anthemidinae</taxon>
        <taxon>Tanacetum</taxon>
    </lineage>
</organism>